<organism evidence="2 3">
    <name type="scientific">Pseudopithomyces chartarum</name>
    <dbReference type="NCBI Taxonomy" id="1892770"/>
    <lineage>
        <taxon>Eukaryota</taxon>
        <taxon>Fungi</taxon>
        <taxon>Dikarya</taxon>
        <taxon>Ascomycota</taxon>
        <taxon>Pezizomycotina</taxon>
        <taxon>Dothideomycetes</taxon>
        <taxon>Pleosporomycetidae</taxon>
        <taxon>Pleosporales</taxon>
        <taxon>Massarineae</taxon>
        <taxon>Didymosphaeriaceae</taxon>
        <taxon>Pseudopithomyces</taxon>
    </lineage>
</organism>
<sequence>MPDSDLDSIMLLQVVHEEWAILWTLNEVDRRARAVEARVRARMHHVRRVELCCEAVFVEVADLLRCRKGEDDEEEFEDEEDEDNDKGSDEDDKDDKECKAEKKRQI</sequence>
<feature type="compositionally biased region" description="Acidic residues" evidence="1">
    <location>
        <begin position="71"/>
        <end position="94"/>
    </location>
</feature>
<dbReference type="Proteomes" id="UP001280581">
    <property type="component" value="Unassembled WGS sequence"/>
</dbReference>
<protein>
    <submittedName>
        <fullName evidence="2">Uncharacterized protein</fullName>
    </submittedName>
</protein>
<reference evidence="2 3" key="1">
    <citation type="submission" date="2021-02" db="EMBL/GenBank/DDBJ databases">
        <title>Genome assembly of Pseudopithomyces chartarum.</title>
        <authorList>
            <person name="Jauregui R."/>
            <person name="Singh J."/>
            <person name="Voisey C."/>
        </authorList>
    </citation>
    <scope>NUCLEOTIDE SEQUENCE [LARGE SCALE GENOMIC DNA]</scope>
    <source>
        <strain evidence="2 3">AGR01</strain>
    </source>
</reference>
<name>A0AAN6M724_9PLEO</name>
<accession>A0AAN6M724</accession>
<evidence type="ECO:0000313" key="3">
    <source>
        <dbReference type="Proteomes" id="UP001280581"/>
    </source>
</evidence>
<keyword evidence="3" id="KW-1185">Reference proteome</keyword>
<dbReference type="EMBL" id="WVTA01000002">
    <property type="protein sequence ID" value="KAK3215476.1"/>
    <property type="molecule type" value="Genomic_DNA"/>
</dbReference>
<evidence type="ECO:0000256" key="1">
    <source>
        <dbReference type="SAM" id="MobiDB-lite"/>
    </source>
</evidence>
<dbReference type="AlphaFoldDB" id="A0AAN6M724"/>
<evidence type="ECO:0000313" key="2">
    <source>
        <dbReference type="EMBL" id="KAK3215476.1"/>
    </source>
</evidence>
<feature type="compositionally biased region" description="Basic and acidic residues" evidence="1">
    <location>
        <begin position="95"/>
        <end position="106"/>
    </location>
</feature>
<gene>
    <name evidence="2" type="ORF">GRF29_8g143819</name>
</gene>
<comment type="caution">
    <text evidence="2">The sequence shown here is derived from an EMBL/GenBank/DDBJ whole genome shotgun (WGS) entry which is preliminary data.</text>
</comment>
<feature type="region of interest" description="Disordered" evidence="1">
    <location>
        <begin position="70"/>
        <end position="106"/>
    </location>
</feature>
<proteinExistence type="predicted"/>